<evidence type="ECO:0000259" key="2">
    <source>
        <dbReference type="Pfam" id="PF16858"/>
    </source>
</evidence>
<dbReference type="OrthoDB" id="10038475at2759"/>
<proteinExistence type="predicted"/>
<dbReference type="OMA" id="CNINFGE"/>
<sequence length="616" mass="69441">MVTLKDITVELTKPVKNLVDWNYPFSETLEMYYSLFNAKCNKSFGEAGLVLQNSTAVYVHRIDCLWSKITCIRNIFVDHQFVETTDKQSRKRDKKSVINFENFKTIKFNEEVDKNINIKTNIMQNSVKSKSRYFTQLEKGIEQCIPIDIYDINGEVIGKKYDFRCNQNISMNGILVDEFASKDFDRDSDEPVQEDDLSLNPNCSQITETMACSSSAIAHDDSDGNISNNSESEMDNSDLPAETSDLIMSFDSNKSLFLSSGIDTANESPCTPLGDTSLPNTTVDSARLSNSNLDAEDTSDNIGTNVHDGNDLPDSSAKSLNPTESTPPTDPPSDSVSSDKTSDKKAAQTKSPKTRTQYKPSAKKSKSASKTRKAKVIVKTPKKKGHAVKNLLNEFQKTNPSEENILEESTVQETDRLSMFQKDLSTCMKYIREYDPLQYDHITNSTLDFLGFQVHVVESNIIACNDANDNAALADDEMSECHSPVLASPMHESSGDDWYRSDSPNLLPENIEKWHELLQPRLLEAEQRSTFRISDYTSQIMEHLRNSSESKVTFDKVIPKEKTSEVTRYFLASLDLAARQNVDLTMDEDLELNIQLIVQEDRPKKATIRQIIVINE</sequence>
<dbReference type="GO" id="GO:0051306">
    <property type="term" value="P:mitotic sister chromatid separation"/>
    <property type="evidence" value="ECO:0007669"/>
    <property type="project" value="TreeGrafter"/>
</dbReference>
<dbReference type="KEGG" id="hst:105183125"/>
<evidence type="ECO:0000313" key="4">
    <source>
        <dbReference type="Proteomes" id="UP000008237"/>
    </source>
</evidence>
<dbReference type="GO" id="GO:0010032">
    <property type="term" value="P:meiotic chromosome condensation"/>
    <property type="evidence" value="ECO:0007669"/>
    <property type="project" value="TreeGrafter"/>
</dbReference>
<accession>E2BIA3</accession>
<dbReference type="EMBL" id="GL448478">
    <property type="protein sequence ID" value="EFN84577.1"/>
    <property type="molecule type" value="Genomic_DNA"/>
</dbReference>
<dbReference type="InterPro" id="IPR031737">
    <property type="entry name" value="CNDH2_C"/>
</dbReference>
<dbReference type="PANTHER" id="PTHR14324">
    <property type="entry name" value="CONDENSIN-2 COMPLEX SUBUNIT H2"/>
    <property type="match status" value="1"/>
</dbReference>
<protein>
    <recommendedName>
        <fullName evidence="2">Condensin-2 complex subunit H2 C-terminal domain-containing protein</fullName>
    </recommendedName>
</protein>
<dbReference type="GO" id="GO:0003682">
    <property type="term" value="F:chromatin binding"/>
    <property type="evidence" value="ECO:0007669"/>
    <property type="project" value="TreeGrafter"/>
</dbReference>
<dbReference type="Gene3D" id="1.10.10.580">
    <property type="entry name" value="Structural maintenance of chromosome 1. Chain E"/>
    <property type="match status" value="1"/>
</dbReference>
<dbReference type="GO" id="GO:0005634">
    <property type="term" value="C:nucleus"/>
    <property type="evidence" value="ECO:0007669"/>
    <property type="project" value="TreeGrafter"/>
</dbReference>
<dbReference type="PANTHER" id="PTHR14324:SF3">
    <property type="entry name" value="CONDENSIN-2 COMPLEX SUBUNIT H2"/>
    <property type="match status" value="1"/>
</dbReference>
<dbReference type="InterPro" id="IPR031739">
    <property type="entry name" value="Ncaph2"/>
</dbReference>
<dbReference type="Pfam" id="PF16858">
    <property type="entry name" value="CNDH2_C"/>
    <property type="match status" value="1"/>
</dbReference>
<keyword evidence="4" id="KW-1185">Reference proteome</keyword>
<feature type="compositionally biased region" description="Basic residues" evidence="1">
    <location>
        <begin position="361"/>
        <end position="384"/>
    </location>
</feature>
<feature type="compositionally biased region" description="Polar residues" evidence="1">
    <location>
        <begin position="348"/>
        <end position="358"/>
    </location>
</feature>
<feature type="domain" description="Condensin-2 complex subunit H2 C-terminal" evidence="2">
    <location>
        <begin position="508"/>
        <end position="592"/>
    </location>
</feature>
<dbReference type="GO" id="GO:0000796">
    <property type="term" value="C:condensin complex"/>
    <property type="evidence" value="ECO:0007669"/>
    <property type="project" value="TreeGrafter"/>
</dbReference>
<organism evidence="4">
    <name type="scientific">Harpegnathos saltator</name>
    <name type="common">Jerdon's jumping ant</name>
    <dbReference type="NCBI Taxonomy" id="610380"/>
    <lineage>
        <taxon>Eukaryota</taxon>
        <taxon>Metazoa</taxon>
        <taxon>Ecdysozoa</taxon>
        <taxon>Arthropoda</taxon>
        <taxon>Hexapoda</taxon>
        <taxon>Insecta</taxon>
        <taxon>Pterygota</taxon>
        <taxon>Neoptera</taxon>
        <taxon>Endopterygota</taxon>
        <taxon>Hymenoptera</taxon>
        <taxon>Apocrita</taxon>
        <taxon>Aculeata</taxon>
        <taxon>Formicoidea</taxon>
        <taxon>Formicidae</taxon>
        <taxon>Ponerinae</taxon>
        <taxon>Ponerini</taxon>
        <taxon>Harpegnathos</taxon>
    </lineage>
</organism>
<dbReference type="PhylomeDB" id="E2BIA3"/>
<dbReference type="InParanoid" id="E2BIA3"/>
<dbReference type="STRING" id="610380.E2BIA3"/>
<reference evidence="3 4" key="1">
    <citation type="journal article" date="2010" name="Science">
        <title>Genomic comparison of the ants Camponotus floridanus and Harpegnathos saltator.</title>
        <authorList>
            <person name="Bonasio R."/>
            <person name="Zhang G."/>
            <person name="Ye C."/>
            <person name="Mutti N.S."/>
            <person name="Fang X."/>
            <person name="Qin N."/>
            <person name="Donahue G."/>
            <person name="Yang P."/>
            <person name="Li Q."/>
            <person name="Li C."/>
            <person name="Zhang P."/>
            <person name="Huang Z."/>
            <person name="Berger S.L."/>
            <person name="Reinberg D."/>
            <person name="Wang J."/>
            <person name="Liebig J."/>
        </authorList>
    </citation>
    <scope>NUCLEOTIDE SEQUENCE [LARGE SCALE GENOMIC DNA]</scope>
    <source>
        <strain evidence="3 4">R22 G/1</strain>
    </source>
</reference>
<dbReference type="InterPro" id="IPR023093">
    <property type="entry name" value="ScpA-like_C"/>
</dbReference>
<feature type="region of interest" description="Disordered" evidence="1">
    <location>
        <begin position="291"/>
        <end position="384"/>
    </location>
</feature>
<feature type="region of interest" description="Disordered" evidence="1">
    <location>
        <begin position="217"/>
        <end position="239"/>
    </location>
</feature>
<gene>
    <name evidence="3" type="ORF">EAI_01337</name>
</gene>
<evidence type="ECO:0000313" key="3">
    <source>
        <dbReference type="EMBL" id="EFN84577.1"/>
    </source>
</evidence>
<evidence type="ECO:0000256" key="1">
    <source>
        <dbReference type="SAM" id="MobiDB-lite"/>
    </source>
</evidence>
<dbReference type="AlphaFoldDB" id="E2BIA3"/>
<dbReference type="Proteomes" id="UP000008237">
    <property type="component" value="Unassembled WGS sequence"/>
</dbReference>
<name>E2BIA3_HARSA</name>